<sequence>MSQKIRSAMDVVLDLIHPTEEAKVAIEVRSPFKADNETETWSGSGDDPALHRRKILAVVTHLHADGKHEHGCVFVLSERLKRVKTGPEEFLLDYAFPIVGSFAISMSQPRRTIMTSKTAIGEATTVAYTLLPTEIFPELTVTINPGGDSPFAPITLQTNDLQGLRKVLDECKRLRDASSAENEDDYDFEPFGWVAPYIADDAIPPLLSPIPPDLRTIKKPIHTRLSPARAGAPGNDFSDMELIREDWMRRKVEEELFAQSEKTILRVRIGTFNVNGKMPSQDLSAWVREQTERSASASVFIPPLKEISPLTMEEAQQHPVEKELEALDFNRMTAGPDAATTDASSTTTASDAARSATMSAGPTSEETAVSESPVDVPEDESDPDMLVLGFQELDLSAEALLYSSTTVREDAWCMAAFAGLGEKAALYEKLVSKQLVGMLLVIIVKKRLRTCFSEIKTSSVGTGIMGMLGNKGATAIRLLFTPTPPGTKAPEYESKPTVLTFVNAHLAAFDEMFERRNADFHDLSKRLQFDSGIVADEAVAPGSGYGAATVQLSVFESDTLFWLVNLNYRILLQDADIRALLAAPAQVNDENIKTLRKFDQLAFTMRNKKAFEDFTEQPLSHPPTYRFAVGVLTDGLGYDLKRKPAWTDRILHMTSSAVSVKQTSYTSHPMITMSDHKPVSAGFDVEVPVLSMHEYQNFIERLWRDVSGLEYVEERPRVRVSPTTIDFASVFYKRPATKVLQIENVGNVPCSFRFVSKAPAADPCPRWLRMSATTGLVLPGEKAEISLTAYVDDALASRLNTSFTRLDETLVLHTALGRDHFVAVAGDYKRTCFATSISWLVRLPGPVRELRFPSDILPEDRGVNAPREIMRLVNWLMSNATDVGGLFFERGDEELVQQIRESLDTGAEFAVDRHGRDPKVALAFADALIQFLDSLVEPVIPAALHARCAEMSSRDEAFEILDELPVVNVNVWISLTAFLHFIGQQDAYRDHLERLVALFTPILFRDDLSSLAPVSVVGKRNFLRYFVG</sequence>
<dbReference type="GO" id="GO:0007165">
    <property type="term" value="P:signal transduction"/>
    <property type="evidence" value="ECO:0007669"/>
    <property type="project" value="InterPro"/>
</dbReference>
<gene>
    <name evidence="7" type="ORF">PYCCODRAFT_1370206</name>
</gene>
<evidence type="ECO:0000256" key="4">
    <source>
        <dbReference type="ARBA" id="ARBA00023329"/>
    </source>
</evidence>
<feature type="region of interest" description="Disordered" evidence="5">
    <location>
        <begin position="334"/>
        <end position="382"/>
    </location>
</feature>
<dbReference type="OrthoDB" id="7862313at2759"/>
<feature type="compositionally biased region" description="Low complexity" evidence="5">
    <location>
        <begin position="334"/>
        <end position="360"/>
    </location>
</feature>
<comment type="subcellular location">
    <subcellularLocation>
        <location evidence="2">Cytoplasmic vesicle</location>
        <location evidence="2">Phagosome membrane</location>
    </subcellularLocation>
    <subcellularLocation>
        <location evidence="1">Early endosome membrane</location>
    </subcellularLocation>
</comment>
<organism evidence="7 8">
    <name type="scientific">Trametes coccinea (strain BRFM310)</name>
    <name type="common">Pycnoporus coccineus</name>
    <dbReference type="NCBI Taxonomy" id="1353009"/>
    <lineage>
        <taxon>Eukaryota</taxon>
        <taxon>Fungi</taxon>
        <taxon>Dikarya</taxon>
        <taxon>Basidiomycota</taxon>
        <taxon>Agaricomycotina</taxon>
        <taxon>Agaricomycetes</taxon>
        <taxon>Polyporales</taxon>
        <taxon>Polyporaceae</taxon>
        <taxon>Trametes</taxon>
    </lineage>
</organism>
<dbReference type="GO" id="GO:0004439">
    <property type="term" value="F:phosphatidylinositol-4,5-bisphosphate 5-phosphatase activity"/>
    <property type="evidence" value="ECO:0007669"/>
    <property type="project" value="TreeGrafter"/>
</dbReference>
<dbReference type="PROSITE" id="PS50238">
    <property type="entry name" value="RHOGAP"/>
    <property type="match status" value="1"/>
</dbReference>
<evidence type="ECO:0000313" key="8">
    <source>
        <dbReference type="Proteomes" id="UP000193067"/>
    </source>
</evidence>
<dbReference type="InterPro" id="IPR000198">
    <property type="entry name" value="RhoGAP_dom"/>
</dbReference>
<proteinExistence type="predicted"/>
<accession>A0A1Y2IK67</accession>
<dbReference type="Pfam" id="PF22669">
    <property type="entry name" value="Exo_endo_phos2"/>
    <property type="match status" value="1"/>
</dbReference>
<evidence type="ECO:0000313" key="7">
    <source>
        <dbReference type="EMBL" id="OSD00983.1"/>
    </source>
</evidence>
<reference evidence="7 8" key="1">
    <citation type="journal article" date="2015" name="Biotechnol. Biofuels">
        <title>Enhanced degradation of softwood versus hardwood by the white-rot fungus Pycnoporus coccineus.</title>
        <authorList>
            <person name="Couturier M."/>
            <person name="Navarro D."/>
            <person name="Chevret D."/>
            <person name="Henrissat B."/>
            <person name="Piumi F."/>
            <person name="Ruiz-Duenas F.J."/>
            <person name="Martinez A.T."/>
            <person name="Grigoriev I.V."/>
            <person name="Riley R."/>
            <person name="Lipzen A."/>
            <person name="Berrin J.G."/>
            <person name="Master E.R."/>
            <person name="Rosso M.N."/>
        </authorList>
    </citation>
    <scope>NUCLEOTIDE SEQUENCE [LARGE SCALE GENOMIC DNA]</scope>
    <source>
        <strain evidence="7 8">BRFM310</strain>
    </source>
</reference>
<dbReference type="InterPro" id="IPR013783">
    <property type="entry name" value="Ig-like_fold"/>
</dbReference>
<keyword evidence="4" id="KW-0968">Cytoplasmic vesicle</keyword>
<dbReference type="Pfam" id="PF21310">
    <property type="entry name" value="OCRL-like_ASH"/>
    <property type="match status" value="1"/>
</dbReference>
<dbReference type="InterPro" id="IPR046985">
    <property type="entry name" value="IP5"/>
</dbReference>
<dbReference type="Gene3D" id="2.60.40.10">
    <property type="entry name" value="Immunoglobulins"/>
    <property type="match status" value="1"/>
</dbReference>
<dbReference type="SUPFAM" id="SSF48350">
    <property type="entry name" value="GTPase activation domain, GAP"/>
    <property type="match status" value="1"/>
</dbReference>
<dbReference type="Gene3D" id="1.10.555.10">
    <property type="entry name" value="Rho GTPase activation protein"/>
    <property type="match status" value="1"/>
</dbReference>
<evidence type="ECO:0000256" key="2">
    <source>
        <dbReference type="ARBA" id="ARBA00004580"/>
    </source>
</evidence>
<dbReference type="PANTHER" id="PTHR11200:SF300">
    <property type="entry name" value="TYPE II INOSITOL 1,4,5-TRISPHOSPHATE 5-PHOSPHATASE"/>
    <property type="match status" value="1"/>
</dbReference>
<dbReference type="PANTHER" id="PTHR11200">
    <property type="entry name" value="INOSITOL 5-PHOSPHATASE"/>
    <property type="match status" value="1"/>
</dbReference>
<dbReference type="InterPro" id="IPR036691">
    <property type="entry name" value="Endo/exonu/phosph_ase_sf"/>
</dbReference>
<evidence type="ECO:0000256" key="3">
    <source>
        <dbReference type="ARBA" id="ARBA00022753"/>
    </source>
</evidence>
<feature type="domain" description="Rho-GAP" evidence="6">
    <location>
        <begin position="850"/>
        <end position="1028"/>
    </location>
</feature>
<evidence type="ECO:0000256" key="5">
    <source>
        <dbReference type="SAM" id="MobiDB-lite"/>
    </source>
</evidence>
<dbReference type="SMART" id="SM00324">
    <property type="entry name" value="RhoGAP"/>
    <property type="match status" value="1"/>
</dbReference>
<dbReference type="STRING" id="1353009.A0A1Y2IK67"/>
<dbReference type="InterPro" id="IPR000300">
    <property type="entry name" value="IPPc"/>
</dbReference>
<dbReference type="Gene3D" id="3.60.10.10">
    <property type="entry name" value="Endonuclease/exonuclease/phosphatase"/>
    <property type="match status" value="1"/>
</dbReference>
<dbReference type="InterPro" id="IPR048869">
    <property type="entry name" value="OCRL-1_2_ASH"/>
</dbReference>
<dbReference type="GO" id="GO:0046856">
    <property type="term" value="P:phosphatidylinositol dephosphorylation"/>
    <property type="evidence" value="ECO:0007669"/>
    <property type="project" value="InterPro"/>
</dbReference>
<dbReference type="EMBL" id="KZ084114">
    <property type="protein sequence ID" value="OSD00983.1"/>
    <property type="molecule type" value="Genomic_DNA"/>
</dbReference>
<dbReference type="AlphaFoldDB" id="A0A1Y2IK67"/>
<protein>
    <submittedName>
        <fullName evidence="7">DNase I-like protein</fullName>
    </submittedName>
</protein>
<name>A0A1Y2IK67_TRAC3</name>
<dbReference type="SMART" id="SM00128">
    <property type="entry name" value="IPPc"/>
    <property type="match status" value="1"/>
</dbReference>
<evidence type="ECO:0000256" key="1">
    <source>
        <dbReference type="ARBA" id="ARBA00004146"/>
    </source>
</evidence>
<dbReference type="GO" id="GO:0031901">
    <property type="term" value="C:early endosome membrane"/>
    <property type="evidence" value="ECO:0007669"/>
    <property type="project" value="UniProtKB-SubCell"/>
</dbReference>
<dbReference type="SUPFAM" id="SSF56219">
    <property type="entry name" value="DNase I-like"/>
    <property type="match status" value="1"/>
</dbReference>
<evidence type="ECO:0000259" key="6">
    <source>
        <dbReference type="PROSITE" id="PS50238"/>
    </source>
</evidence>
<keyword evidence="3" id="KW-0967">Endosome</keyword>
<dbReference type="Proteomes" id="UP000193067">
    <property type="component" value="Unassembled WGS sequence"/>
</dbReference>
<dbReference type="InterPro" id="IPR008936">
    <property type="entry name" value="Rho_GTPase_activation_prot"/>
</dbReference>
<keyword evidence="8" id="KW-1185">Reference proteome</keyword>
<dbReference type="Pfam" id="PF00620">
    <property type="entry name" value="RhoGAP"/>
    <property type="match status" value="1"/>
</dbReference>